<accession>A0ABQ7T7A0</accession>
<proteinExistence type="predicted"/>
<dbReference type="Proteomes" id="UP000826234">
    <property type="component" value="Unassembled WGS sequence"/>
</dbReference>
<feature type="region of interest" description="Disordered" evidence="1">
    <location>
        <begin position="98"/>
        <end position="120"/>
    </location>
</feature>
<gene>
    <name evidence="2" type="ORF">JD844_033868</name>
</gene>
<feature type="region of interest" description="Disordered" evidence="1">
    <location>
        <begin position="14"/>
        <end position="39"/>
    </location>
</feature>
<name>A0ABQ7T7A0_PHRPL</name>
<evidence type="ECO:0008006" key="4">
    <source>
        <dbReference type="Google" id="ProtNLM"/>
    </source>
</evidence>
<sequence length="120" mass="12899">MVLKAASARKRTFPLVADSSPLQAKGKEEGQSQQVAQDPQELCRFPTGILPTHASRCGEEDLGSSPSSSPSSSWEEPGEAWIQCPICQIRFHASEIESHASTCGDQGQASASSPSWLWVE</sequence>
<feature type="compositionally biased region" description="Polar residues" evidence="1">
    <location>
        <begin position="99"/>
        <end position="120"/>
    </location>
</feature>
<comment type="caution">
    <text evidence="2">The sequence shown here is derived from an EMBL/GenBank/DDBJ whole genome shotgun (WGS) entry which is preliminary data.</text>
</comment>
<dbReference type="EMBL" id="JAIPUX010001232">
    <property type="protein sequence ID" value="KAH0625341.1"/>
    <property type="molecule type" value="Genomic_DNA"/>
</dbReference>
<reference evidence="2 3" key="1">
    <citation type="journal article" date="2022" name="Gigascience">
        <title>A chromosome-level genome assembly and annotation of the desert horned lizard, Phrynosoma platyrhinos, provides insight into chromosomal rearrangements among reptiles.</title>
        <authorList>
            <person name="Koochekian N."/>
            <person name="Ascanio A."/>
            <person name="Farleigh K."/>
            <person name="Card D.C."/>
            <person name="Schield D.R."/>
            <person name="Castoe T.A."/>
            <person name="Jezkova T."/>
        </authorList>
    </citation>
    <scope>NUCLEOTIDE SEQUENCE [LARGE SCALE GENOMIC DNA]</scope>
    <source>
        <strain evidence="2">NK-2021</strain>
    </source>
</reference>
<evidence type="ECO:0000313" key="2">
    <source>
        <dbReference type="EMBL" id="KAH0625341.1"/>
    </source>
</evidence>
<feature type="region of interest" description="Disordered" evidence="1">
    <location>
        <begin position="51"/>
        <end position="77"/>
    </location>
</feature>
<evidence type="ECO:0000256" key="1">
    <source>
        <dbReference type="SAM" id="MobiDB-lite"/>
    </source>
</evidence>
<protein>
    <recommendedName>
        <fullName evidence="4">UBZ2-type domain-containing protein</fullName>
    </recommendedName>
</protein>
<organism evidence="2 3">
    <name type="scientific">Phrynosoma platyrhinos</name>
    <name type="common">Desert horned lizard</name>
    <dbReference type="NCBI Taxonomy" id="52577"/>
    <lineage>
        <taxon>Eukaryota</taxon>
        <taxon>Metazoa</taxon>
        <taxon>Chordata</taxon>
        <taxon>Craniata</taxon>
        <taxon>Vertebrata</taxon>
        <taxon>Euteleostomi</taxon>
        <taxon>Lepidosauria</taxon>
        <taxon>Squamata</taxon>
        <taxon>Bifurcata</taxon>
        <taxon>Unidentata</taxon>
        <taxon>Episquamata</taxon>
        <taxon>Toxicofera</taxon>
        <taxon>Iguania</taxon>
        <taxon>Phrynosomatidae</taxon>
        <taxon>Phrynosomatinae</taxon>
        <taxon>Phrynosoma</taxon>
    </lineage>
</organism>
<feature type="compositionally biased region" description="Low complexity" evidence="1">
    <location>
        <begin position="64"/>
        <end position="73"/>
    </location>
</feature>
<keyword evidence="3" id="KW-1185">Reference proteome</keyword>
<evidence type="ECO:0000313" key="3">
    <source>
        <dbReference type="Proteomes" id="UP000826234"/>
    </source>
</evidence>